<keyword evidence="4" id="KW-0614">Plasmid</keyword>
<dbReference type="Gene3D" id="3.10.580.10">
    <property type="entry name" value="CBS-domain"/>
    <property type="match status" value="1"/>
</dbReference>
<dbReference type="EMBL" id="CP001880">
    <property type="protein sequence ID" value="ADC52320.1"/>
    <property type="molecule type" value="Genomic_DNA"/>
</dbReference>
<feature type="domain" description="CBS" evidence="3">
    <location>
        <begin position="93"/>
        <end position="149"/>
    </location>
</feature>
<dbReference type="PANTHER" id="PTHR43080">
    <property type="entry name" value="CBS DOMAIN-CONTAINING PROTEIN CBSX3, MITOCHONDRIAL"/>
    <property type="match status" value="1"/>
</dbReference>
<accession>D3G1U4</accession>
<reference evidence="4 5" key="1">
    <citation type="journal article" date="2011" name="Environ. Microbiol.">
        <title>Genome of alkaliphilic Bacillus pseudofirmus OF4 reveals adaptations that support the ability to grow in an external pH range from 7.5 to 11.4.</title>
        <authorList>
            <person name="Janto B."/>
            <person name="Ahmed A."/>
            <person name="Ito M."/>
            <person name="Liu J."/>
            <person name="Hicks D.B."/>
            <person name="Pagni S."/>
            <person name="Fackelmayer O.J."/>
            <person name="Smith T.A."/>
            <person name="Earl J."/>
            <person name="Elbourne L.D."/>
            <person name="Hassan K."/>
            <person name="Paulsen I.T."/>
            <person name="Kolsto A.B."/>
            <person name="Tourasse N.J."/>
            <person name="Ehrlich G.D."/>
            <person name="Boissy R."/>
            <person name="Ivey D.M."/>
            <person name="Li G."/>
            <person name="Xue Y."/>
            <person name="Ma Y."/>
            <person name="Hu F.Z."/>
            <person name="Krulwich T.A."/>
        </authorList>
    </citation>
    <scope>NUCLEOTIDE SEQUENCE [LARGE SCALE GENOMIC DNA]</scope>
    <source>
        <strain evidence="5">ATCC BAA-2126 / JCM 17055 / OF4</strain>
    </source>
</reference>
<gene>
    <name evidence="4" type="primary">mgtE3</name>
    <name evidence="4" type="ordered locus">BpOF4_21624</name>
</gene>
<dbReference type="PROSITE" id="PS51371">
    <property type="entry name" value="CBS"/>
    <property type="match status" value="2"/>
</dbReference>
<evidence type="ECO:0000256" key="2">
    <source>
        <dbReference type="PROSITE-ProRule" id="PRU00703"/>
    </source>
</evidence>
<feature type="domain" description="CBS" evidence="3">
    <location>
        <begin position="11"/>
        <end position="71"/>
    </location>
</feature>
<evidence type="ECO:0000256" key="1">
    <source>
        <dbReference type="ARBA" id="ARBA00023122"/>
    </source>
</evidence>
<proteinExistence type="predicted"/>
<evidence type="ECO:0000313" key="5">
    <source>
        <dbReference type="Proteomes" id="UP000001544"/>
    </source>
</evidence>
<dbReference type="Pfam" id="PF00571">
    <property type="entry name" value="CBS"/>
    <property type="match status" value="2"/>
</dbReference>
<dbReference type="SMART" id="SM00116">
    <property type="entry name" value="CBS"/>
    <property type="match status" value="2"/>
</dbReference>
<organism evidence="4 5">
    <name type="scientific">Alkalihalophilus pseudofirmus (strain ATCC BAA-2126 / JCM 17055 / OF4)</name>
    <name type="common">Bacillus pseudofirmus</name>
    <dbReference type="NCBI Taxonomy" id="398511"/>
    <lineage>
        <taxon>Bacteria</taxon>
        <taxon>Bacillati</taxon>
        <taxon>Bacillota</taxon>
        <taxon>Bacilli</taxon>
        <taxon>Bacillales</taxon>
        <taxon>Bacillaceae</taxon>
        <taxon>Alkalihalophilus</taxon>
    </lineage>
</organism>
<dbReference type="InterPro" id="IPR000644">
    <property type="entry name" value="CBS_dom"/>
</dbReference>
<sequence length="149" mass="16972">MSPVAKCYRKLTKEPITVHSKELIVDVQNKLINKDPIHRSVYVLDKQKKLIGIITLNELMKIIAVRKGITTPKAMSINRLFTFISEDTKAEDIMCSPISVKLTDTLEEAFELMLIHDLQELPVVDEANSVIGDLNVFELLREINDKILK</sequence>
<dbReference type="InterPro" id="IPR046342">
    <property type="entry name" value="CBS_dom_sf"/>
</dbReference>
<geneLocation type="plasmid" evidence="4 5">
    <name>pBpOF4-02</name>
</geneLocation>
<evidence type="ECO:0000259" key="3">
    <source>
        <dbReference type="PROSITE" id="PS51371"/>
    </source>
</evidence>
<dbReference type="HOGENOM" id="CLU_146514_0_0_9"/>
<dbReference type="KEGG" id="bpf:BpOF4_21624"/>
<dbReference type="AlphaFoldDB" id="D3G1U4"/>
<dbReference type="SUPFAM" id="SSF54631">
    <property type="entry name" value="CBS-domain pair"/>
    <property type="match status" value="1"/>
</dbReference>
<name>D3G1U4_ALKPO</name>
<dbReference type="InterPro" id="IPR051257">
    <property type="entry name" value="Diverse_CBS-Domain"/>
</dbReference>
<dbReference type="CDD" id="cd17785">
    <property type="entry name" value="CBS_pair_bac_arch"/>
    <property type="match status" value="1"/>
</dbReference>
<evidence type="ECO:0000313" key="4">
    <source>
        <dbReference type="EMBL" id="ADC52320.1"/>
    </source>
</evidence>
<dbReference type="PANTHER" id="PTHR43080:SF2">
    <property type="entry name" value="CBS DOMAIN-CONTAINING PROTEIN"/>
    <property type="match status" value="1"/>
</dbReference>
<dbReference type="RefSeq" id="WP_012961225.1">
    <property type="nucleotide sequence ID" value="NC_013793.1"/>
</dbReference>
<dbReference type="Proteomes" id="UP000001544">
    <property type="component" value="Plasmid pBpOF4-02"/>
</dbReference>
<protein>
    <submittedName>
        <fullName evidence="4">CBS and MgtE domain membrane protein</fullName>
    </submittedName>
</protein>
<keyword evidence="5" id="KW-1185">Reference proteome</keyword>
<keyword evidence="1 2" id="KW-0129">CBS domain</keyword>